<dbReference type="Proteomes" id="UP000429232">
    <property type="component" value="Chromosome"/>
</dbReference>
<proteinExistence type="predicted"/>
<evidence type="ECO:0000313" key="1">
    <source>
        <dbReference type="EMBL" id="QQL48554.1"/>
    </source>
</evidence>
<dbReference type="CDD" id="cd07820">
    <property type="entry name" value="SRPBCC_3"/>
    <property type="match status" value="1"/>
</dbReference>
<dbReference type="RefSeq" id="WP_200229832.1">
    <property type="nucleotide sequence ID" value="NZ_CP066775.1"/>
</dbReference>
<protein>
    <submittedName>
        <fullName evidence="1">SRPBCC family protein</fullName>
    </submittedName>
</protein>
<dbReference type="EMBL" id="CP066775">
    <property type="protein sequence ID" value="QQL48554.1"/>
    <property type="molecule type" value="Genomic_DNA"/>
</dbReference>
<organism evidence="1 2">
    <name type="scientific">Mucilaginibacter ginkgonis</name>
    <dbReference type="NCBI Taxonomy" id="2682091"/>
    <lineage>
        <taxon>Bacteria</taxon>
        <taxon>Pseudomonadati</taxon>
        <taxon>Bacteroidota</taxon>
        <taxon>Sphingobacteriia</taxon>
        <taxon>Sphingobacteriales</taxon>
        <taxon>Sphingobacteriaceae</taxon>
        <taxon>Mucilaginibacter</taxon>
    </lineage>
</organism>
<dbReference type="SUPFAM" id="SSF55961">
    <property type="entry name" value="Bet v1-like"/>
    <property type="match status" value="1"/>
</dbReference>
<evidence type="ECO:0000313" key="2">
    <source>
        <dbReference type="Proteomes" id="UP000429232"/>
    </source>
</evidence>
<dbReference type="KEGG" id="mgik:GO620_010160"/>
<reference evidence="1 2" key="1">
    <citation type="submission" date="2020-12" db="EMBL/GenBank/DDBJ databases">
        <title>HMF7856_wgs.fasta genome submission.</title>
        <authorList>
            <person name="Kang H."/>
            <person name="Kim H."/>
            <person name="Joh K."/>
        </authorList>
    </citation>
    <scope>NUCLEOTIDE SEQUENCE [LARGE SCALE GENOMIC DNA]</scope>
    <source>
        <strain evidence="1 2">HMF7856</strain>
    </source>
</reference>
<keyword evidence="2" id="KW-1185">Reference proteome</keyword>
<dbReference type="Gene3D" id="3.30.530.20">
    <property type="match status" value="1"/>
</dbReference>
<dbReference type="AlphaFoldDB" id="A0A6I4INW5"/>
<gene>
    <name evidence="1" type="ORF">GO620_010160</name>
</gene>
<dbReference type="InterPro" id="IPR023393">
    <property type="entry name" value="START-like_dom_sf"/>
</dbReference>
<name>A0A6I4INW5_9SPHI</name>
<accession>A0A6I4INW5</accession>
<sequence length="157" mass="18487">MKTYQLKWEQDMPITLDEAWQFFSSPLNLAKITPKEMGFKITSDYTEDTVMYEGMLISYKITPLLGIKMNWVTEITHIKDRKYFIDEQRFGPYAMWHHEHFFKEIEGGVHMTDKLTYAIAPAPIGGLANALIVRKKVKQIFQYREKAIIERFGNLVM</sequence>